<organism evidence="1">
    <name type="scientific">Anguilla anguilla</name>
    <name type="common">European freshwater eel</name>
    <name type="synonym">Muraena anguilla</name>
    <dbReference type="NCBI Taxonomy" id="7936"/>
    <lineage>
        <taxon>Eukaryota</taxon>
        <taxon>Metazoa</taxon>
        <taxon>Chordata</taxon>
        <taxon>Craniata</taxon>
        <taxon>Vertebrata</taxon>
        <taxon>Euteleostomi</taxon>
        <taxon>Actinopterygii</taxon>
        <taxon>Neopterygii</taxon>
        <taxon>Teleostei</taxon>
        <taxon>Anguilliformes</taxon>
        <taxon>Anguillidae</taxon>
        <taxon>Anguilla</taxon>
    </lineage>
</organism>
<protein>
    <submittedName>
        <fullName evidence="1">Uncharacterized protein</fullName>
    </submittedName>
</protein>
<evidence type="ECO:0000313" key="1">
    <source>
        <dbReference type="EMBL" id="JAH28190.1"/>
    </source>
</evidence>
<sequence>MRKHPPSRCRYCSFGCFQCPPWLVEPLSDILRVR</sequence>
<dbReference type="EMBL" id="GBXM01080387">
    <property type="protein sequence ID" value="JAH28190.1"/>
    <property type="molecule type" value="Transcribed_RNA"/>
</dbReference>
<accession>A0A0E9RI87</accession>
<reference evidence="1" key="1">
    <citation type="submission" date="2014-11" db="EMBL/GenBank/DDBJ databases">
        <authorList>
            <person name="Amaro Gonzalez C."/>
        </authorList>
    </citation>
    <scope>NUCLEOTIDE SEQUENCE</scope>
</reference>
<dbReference type="AlphaFoldDB" id="A0A0E9RI87"/>
<name>A0A0E9RI87_ANGAN</name>
<proteinExistence type="predicted"/>
<reference evidence="1" key="2">
    <citation type="journal article" date="2015" name="Fish Shellfish Immunol.">
        <title>Early steps in the European eel (Anguilla anguilla)-Vibrio vulnificus interaction in the gills: Role of the RtxA13 toxin.</title>
        <authorList>
            <person name="Callol A."/>
            <person name="Pajuelo D."/>
            <person name="Ebbesson L."/>
            <person name="Teles M."/>
            <person name="MacKenzie S."/>
            <person name="Amaro C."/>
        </authorList>
    </citation>
    <scope>NUCLEOTIDE SEQUENCE</scope>
</reference>